<dbReference type="InterPro" id="IPR052891">
    <property type="entry name" value="DNA-3mA_glycosylase"/>
</dbReference>
<evidence type="ECO:0000313" key="2">
    <source>
        <dbReference type="EMBL" id="CAB4654085.1"/>
    </source>
</evidence>
<dbReference type="GO" id="GO:0008725">
    <property type="term" value="F:DNA-3-methyladenine glycosylase activity"/>
    <property type="evidence" value="ECO:0007669"/>
    <property type="project" value="InterPro"/>
</dbReference>
<dbReference type="PANTHER" id="PTHR30037">
    <property type="entry name" value="DNA-3-METHYLADENINE GLYCOSYLASE 1"/>
    <property type="match status" value="1"/>
</dbReference>
<dbReference type="PANTHER" id="PTHR30037:SF4">
    <property type="entry name" value="DNA-3-METHYLADENINE GLYCOSYLASE I"/>
    <property type="match status" value="1"/>
</dbReference>
<dbReference type="InterPro" id="IPR011257">
    <property type="entry name" value="DNA_glycosylase"/>
</dbReference>
<dbReference type="EMBL" id="CAEZVQ010000080">
    <property type="protein sequence ID" value="CAB4637119.1"/>
    <property type="molecule type" value="Genomic_DNA"/>
</dbReference>
<proteinExistence type="predicted"/>
<reference evidence="1" key="1">
    <citation type="submission" date="2020-05" db="EMBL/GenBank/DDBJ databases">
        <authorList>
            <person name="Chiriac C."/>
            <person name="Salcher M."/>
            <person name="Ghai R."/>
            <person name="Kavagutti S V."/>
        </authorList>
    </citation>
    <scope>NUCLEOTIDE SEQUENCE</scope>
</reference>
<dbReference type="GO" id="GO:0006284">
    <property type="term" value="P:base-excision repair"/>
    <property type="evidence" value="ECO:0007669"/>
    <property type="project" value="InterPro"/>
</dbReference>
<organism evidence="1">
    <name type="scientific">freshwater metagenome</name>
    <dbReference type="NCBI Taxonomy" id="449393"/>
    <lineage>
        <taxon>unclassified sequences</taxon>
        <taxon>metagenomes</taxon>
        <taxon>ecological metagenomes</taxon>
    </lineage>
</organism>
<dbReference type="Pfam" id="PF03352">
    <property type="entry name" value="Adenine_glyco"/>
    <property type="match status" value="1"/>
</dbReference>
<accession>A0A6J6JMU3</accession>
<name>A0A6J6JMU3_9ZZZZ</name>
<evidence type="ECO:0000313" key="1">
    <source>
        <dbReference type="EMBL" id="CAB4637119.1"/>
    </source>
</evidence>
<dbReference type="EMBL" id="CAEZWJ010000019">
    <property type="protein sequence ID" value="CAB4654085.1"/>
    <property type="molecule type" value="Genomic_DNA"/>
</dbReference>
<dbReference type="Gene3D" id="1.10.340.30">
    <property type="entry name" value="Hypothetical protein, domain 2"/>
    <property type="match status" value="1"/>
</dbReference>
<gene>
    <name evidence="1" type="ORF">UFOPK2086_00698</name>
    <name evidence="2" type="ORF">UFOPK2214_00798</name>
</gene>
<dbReference type="SUPFAM" id="SSF48150">
    <property type="entry name" value="DNA-glycosylase"/>
    <property type="match status" value="1"/>
</dbReference>
<dbReference type="InterPro" id="IPR005019">
    <property type="entry name" value="Adenine_glyco"/>
</dbReference>
<dbReference type="AlphaFoldDB" id="A0A6J6JMU3"/>
<sequence>MTSSSEWLRPASAGKLRCWWPGDDVPYQEYHDTEWGRAVVDDERLFEKVCLEGFQSGLSWLTILRKRENFRQAFAGFDIDVVARFTEKDITRLMNDAGIVRHRGKIEATINNAARALELVEQTGSLAQHFWSFAPTAPYGRDGEGQHPSGLSTTSPSAIALSKDLKKRGWKFVGPTTMYSFMQSMGMINDHLQECFVHEACEKARVAALKKQKR</sequence>
<protein>
    <submittedName>
        <fullName evidence="1">Unannotated protein</fullName>
    </submittedName>
</protein>